<dbReference type="Proteomes" id="UP000440066">
    <property type="component" value="Unassembled WGS sequence"/>
</dbReference>
<organism evidence="1 2">
    <name type="scientific">Fundicoccus ignavus</name>
    <dbReference type="NCBI Taxonomy" id="2664442"/>
    <lineage>
        <taxon>Bacteria</taxon>
        <taxon>Bacillati</taxon>
        <taxon>Bacillota</taxon>
        <taxon>Bacilli</taxon>
        <taxon>Lactobacillales</taxon>
        <taxon>Aerococcaceae</taxon>
        <taxon>Fundicoccus</taxon>
    </lineage>
</organism>
<gene>
    <name evidence="1" type="ORF">GF867_09010</name>
</gene>
<protein>
    <recommendedName>
        <fullName evidence="3">Protein kinase domain-containing protein</fullName>
    </recommendedName>
</protein>
<evidence type="ECO:0000313" key="1">
    <source>
        <dbReference type="EMBL" id="MRJ47702.1"/>
    </source>
</evidence>
<dbReference type="RefSeq" id="WP_153832765.1">
    <property type="nucleotide sequence ID" value="NZ_WJQT01000012.1"/>
</dbReference>
<reference evidence="1 2" key="1">
    <citation type="submission" date="2019-11" db="EMBL/GenBank/DDBJ databases">
        <title>Characterisation of Fundicoccus ignavus gen. nov. sp. nov., a novel genus of the family Aerococcaceae from bulk tank milk.</title>
        <authorList>
            <person name="Siebert A."/>
            <person name="Huptas C."/>
            <person name="Wenning M."/>
            <person name="Scherer S."/>
            <person name="Doll E.V."/>
        </authorList>
    </citation>
    <scope>NUCLEOTIDE SEQUENCE [LARGE SCALE GENOMIC DNA]</scope>
    <source>
        <strain evidence="1 2">DSM 109652</strain>
    </source>
</reference>
<proteinExistence type="predicted"/>
<name>A0A844C3M2_9LACT</name>
<accession>A0A844C3M2</accession>
<sequence length="101" mass="11371">MIKISDFGLIKKTNSQLTSIQTEFKGSFNDPALITDGFQSYNILHETYALTRVVSFVLTGKTNLNNIQDNILKKFINKGLSSNKAERFQSVDELLQAITQL</sequence>
<comment type="caution">
    <text evidence="1">The sequence shown here is derived from an EMBL/GenBank/DDBJ whole genome shotgun (WGS) entry which is preliminary data.</text>
</comment>
<evidence type="ECO:0000313" key="2">
    <source>
        <dbReference type="Proteomes" id="UP000440066"/>
    </source>
</evidence>
<dbReference type="AlphaFoldDB" id="A0A844C3M2"/>
<dbReference type="InterPro" id="IPR011009">
    <property type="entry name" value="Kinase-like_dom_sf"/>
</dbReference>
<evidence type="ECO:0008006" key="3">
    <source>
        <dbReference type="Google" id="ProtNLM"/>
    </source>
</evidence>
<dbReference type="EMBL" id="WJQT01000012">
    <property type="protein sequence ID" value="MRJ47702.1"/>
    <property type="molecule type" value="Genomic_DNA"/>
</dbReference>
<dbReference type="SUPFAM" id="SSF56112">
    <property type="entry name" value="Protein kinase-like (PK-like)"/>
    <property type="match status" value="1"/>
</dbReference>